<organism evidence="2 3">
    <name type="scientific">Actinoplanes sichuanensis</name>
    <dbReference type="NCBI Taxonomy" id="512349"/>
    <lineage>
        <taxon>Bacteria</taxon>
        <taxon>Bacillati</taxon>
        <taxon>Actinomycetota</taxon>
        <taxon>Actinomycetes</taxon>
        <taxon>Micromonosporales</taxon>
        <taxon>Micromonosporaceae</taxon>
        <taxon>Actinoplanes</taxon>
    </lineage>
</organism>
<proteinExistence type="predicted"/>
<feature type="compositionally biased region" description="Basic and acidic residues" evidence="1">
    <location>
        <begin position="42"/>
        <end position="59"/>
    </location>
</feature>
<reference evidence="3" key="1">
    <citation type="journal article" date="2019" name="Int. J. Syst. Evol. Microbiol.">
        <title>The Global Catalogue of Microorganisms (GCM) 10K type strain sequencing project: providing services to taxonomists for standard genome sequencing and annotation.</title>
        <authorList>
            <consortium name="The Broad Institute Genomics Platform"/>
            <consortium name="The Broad Institute Genome Sequencing Center for Infectious Disease"/>
            <person name="Wu L."/>
            <person name="Ma J."/>
        </authorList>
    </citation>
    <scope>NUCLEOTIDE SEQUENCE [LARGE SCALE GENOMIC DNA]</scope>
    <source>
        <strain evidence="3">CCM 7526</strain>
    </source>
</reference>
<dbReference type="Proteomes" id="UP001597183">
    <property type="component" value="Unassembled WGS sequence"/>
</dbReference>
<protein>
    <submittedName>
        <fullName evidence="2">Uncharacterized protein</fullName>
    </submittedName>
</protein>
<dbReference type="EMBL" id="JBHTMK010000079">
    <property type="protein sequence ID" value="MFD1374078.1"/>
    <property type="molecule type" value="Genomic_DNA"/>
</dbReference>
<evidence type="ECO:0000313" key="2">
    <source>
        <dbReference type="EMBL" id="MFD1374078.1"/>
    </source>
</evidence>
<accession>A0ABW4AU18</accession>
<evidence type="ECO:0000313" key="3">
    <source>
        <dbReference type="Proteomes" id="UP001597183"/>
    </source>
</evidence>
<feature type="region of interest" description="Disordered" evidence="1">
    <location>
        <begin position="42"/>
        <end position="72"/>
    </location>
</feature>
<dbReference type="RefSeq" id="WP_317794318.1">
    <property type="nucleotide sequence ID" value="NZ_AP028461.1"/>
</dbReference>
<evidence type="ECO:0000256" key="1">
    <source>
        <dbReference type="SAM" id="MobiDB-lite"/>
    </source>
</evidence>
<keyword evidence="3" id="KW-1185">Reference proteome</keyword>
<gene>
    <name evidence="2" type="ORF">ACFQ5G_52865</name>
</gene>
<name>A0ABW4AU18_9ACTN</name>
<sequence>MEQTLGVLAHRGGLIAEHPQLTVGVLRAVSRPGGLELELMARRPLDRRGPTERQADIRAGRTGPAPAPRNLLPPYDEGLDLRVGRLDEAGHAHWVYPRSTSSFSGDHAGGTHGPTLQTLILLPPVFDRLSLVLAWPEIGFPETVVDLPLPSRATVHRDTVSIWDAPVHTSRPPETLRHRAGVLPATEPEAETGRIIAGPRVLARCEDAVVVLNRLTETGDMLSFELGCLATVGIPHDMSTIGGAAVAVVRDDEAVWAEPHTASAGGGDDSFVSAAEYAVARPTGDVLHLLISWPAAGLPDAVAAVPLSYNAIQ</sequence>
<comment type="caution">
    <text evidence="2">The sequence shown here is derived from an EMBL/GenBank/DDBJ whole genome shotgun (WGS) entry which is preliminary data.</text>
</comment>